<dbReference type="Proteomes" id="UP000055060">
    <property type="component" value="Unassembled WGS sequence"/>
</dbReference>
<gene>
    <name evidence="2" type="ORF">LARV_03167</name>
</gene>
<keyword evidence="3" id="KW-1185">Reference proteome</keyword>
<dbReference type="AlphaFoldDB" id="A0A0S7BNG1"/>
<dbReference type="EMBL" id="DF967972">
    <property type="protein sequence ID" value="GAP15381.1"/>
    <property type="molecule type" value="Genomic_DNA"/>
</dbReference>
<name>A0A0S7BNG1_9CHLR</name>
<reference evidence="2" key="1">
    <citation type="submission" date="2015-07" db="EMBL/GenBank/DDBJ databases">
        <title>Draft Genome Sequences of Anaerolinea thermolimosa IMO-1, Bellilinea caldifistulae GOMI-1, Leptolinea tardivitalis YMTK-2, Levilinea saccharolytica KIBI-1,Longilinea arvoryzae KOME-1, Previously Described as Members of the Anaerolineaceae (Chloroflexi).</title>
        <authorList>
            <person name="Sekiguchi Y."/>
            <person name="Ohashi A."/>
            <person name="Matsuura N."/>
            <person name="Tourlousse M.D."/>
        </authorList>
    </citation>
    <scope>NUCLEOTIDE SEQUENCE [LARGE SCALE GENOMIC DNA]</scope>
    <source>
        <strain evidence="2">KOME-1</strain>
    </source>
</reference>
<feature type="signal peptide" evidence="1">
    <location>
        <begin position="1"/>
        <end position="39"/>
    </location>
</feature>
<evidence type="ECO:0000313" key="2">
    <source>
        <dbReference type="EMBL" id="GAP15381.1"/>
    </source>
</evidence>
<evidence type="ECO:0000313" key="3">
    <source>
        <dbReference type="Proteomes" id="UP000055060"/>
    </source>
</evidence>
<keyword evidence="1" id="KW-0732">Signal</keyword>
<dbReference type="STRING" id="360412.LARV_03167"/>
<dbReference type="RefSeq" id="WP_075074564.1">
    <property type="nucleotide sequence ID" value="NZ_DF967972.1"/>
</dbReference>
<organism evidence="2">
    <name type="scientific">Longilinea arvoryzae</name>
    <dbReference type="NCBI Taxonomy" id="360412"/>
    <lineage>
        <taxon>Bacteria</taxon>
        <taxon>Bacillati</taxon>
        <taxon>Chloroflexota</taxon>
        <taxon>Anaerolineae</taxon>
        <taxon>Anaerolineales</taxon>
        <taxon>Anaerolineaceae</taxon>
        <taxon>Longilinea</taxon>
    </lineage>
</organism>
<accession>A0A0S7BNG1</accession>
<protein>
    <recommendedName>
        <fullName evidence="4">BMP family ABC transporter substrate-binding protein</fullName>
    </recommendedName>
</protein>
<sequence>MMHFSFPPARWSSARWSRQIALIALVLVLAACNSATPLATGAPTAAIDQATVTSQPSPEPTAVAAKVILVSDSSAATADVQNAETHLTALAAQNNMALVKAETLAAADLTADVKVVVWVGAASGITDLAGGAPQVQFVAITAGDLQSAANLSVIRSHPEDVVFIAGYISTLIAPDWRGAALLPSDGPLGDEVQTIFENGGRFFCGRCAPAYAPVVLFPLSATLPSTSPASAWQAAFETLNQNVIEVLYVSDPASSPELLTPLKDAGITLIGSQPPSAELQSNWAATVQMDNASVLDTLWLGLLAGKPGQTLEAPVTLSDINPDKFSPGRQDLVQTMISNLQNGLVDPFSVPAQ</sequence>
<dbReference type="OrthoDB" id="164498at2"/>
<evidence type="ECO:0008006" key="4">
    <source>
        <dbReference type="Google" id="ProtNLM"/>
    </source>
</evidence>
<proteinExistence type="predicted"/>
<feature type="chain" id="PRO_5006633046" description="BMP family ABC transporter substrate-binding protein" evidence="1">
    <location>
        <begin position="40"/>
        <end position="353"/>
    </location>
</feature>
<evidence type="ECO:0000256" key="1">
    <source>
        <dbReference type="SAM" id="SignalP"/>
    </source>
</evidence>